<evidence type="ECO:0000313" key="3">
    <source>
        <dbReference type="EMBL" id="RXK53715.1"/>
    </source>
</evidence>
<keyword evidence="1" id="KW-0175">Coiled coil</keyword>
<gene>
    <name evidence="3" type="ORF">ESB00_18690</name>
</gene>
<comment type="caution">
    <text evidence="3">The sequence shown here is derived from an EMBL/GenBank/DDBJ whole genome shotgun (WGS) entry which is preliminary data.</text>
</comment>
<dbReference type="EMBL" id="SDHX01000002">
    <property type="protein sequence ID" value="RXK53715.1"/>
    <property type="molecule type" value="Genomic_DNA"/>
</dbReference>
<feature type="chain" id="PRO_5020637503" evidence="2">
    <location>
        <begin position="24"/>
        <end position="402"/>
    </location>
</feature>
<feature type="signal peptide" evidence="2">
    <location>
        <begin position="1"/>
        <end position="23"/>
    </location>
</feature>
<name>A0A4Q1C5T3_9BACT</name>
<evidence type="ECO:0000256" key="2">
    <source>
        <dbReference type="SAM" id="SignalP"/>
    </source>
</evidence>
<evidence type="ECO:0000256" key="1">
    <source>
        <dbReference type="SAM" id="Coils"/>
    </source>
</evidence>
<keyword evidence="2" id="KW-0732">Signal</keyword>
<feature type="coiled-coil region" evidence="1">
    <location>
        <begin position="143"/>
        <end position="170"/>
    </location>
</feature>
<organism evidence="3 4">
    <name type="scientific">Oleiharenicola lentus</name>
    <dbReference type="NCBI Taxonomy" id="2508720"/>
    <lineage>
        <taxon>Bacteria</taxon>
        <taxon>Pseudomonadati</taxon>
        <taxon>Verrucomicrobiota</taxon>
        <taxon>Opitutia</taxon>
        <taxon>Opitutales</taxon>
        <taxon>Opitutaceae</taxon>
        <taxon>Oleiharenicola</taxon>
    </lineage>
</organism>
<keyword evidence="4" id="KW-1185">Reference proteome</keyword>
<protein>
    <submittedName>
        <fullName evidence="3">Uncharacterized protein</fullName>
    </submittedName>
</protein>
<dbReference type="AlphaFoldDB" id="A0A4Q1C5T3"/>
<dbReference type="RefSeq" id="WP_129049677.1">
    <property type="nucleotide sequence ID" value="NZ_SDHX01000002.1"/>
</dbReference>
<dbReference type="Proteomes" id="UP000290218">
    <property type="component" value="Unassembled WGS sequence"/>
</dbReference>
<accession>A0A4Q1C5T3</accession>
<evidence type="ECO:0000313" key="4">
    <source>
        <dbReference type="Proteomes" id="UP000290218"/>
    </source>
</evidence>
<reference evidence="3 4" key="1">
    <citation type="submission" date="2019-01" db="EMBL/GenBank/DDBJ databases">
        <title>Lacunisphaera sp. strain TWA-58.</title>
        <authorList>
            <person name="Chen W.-M."/>
        </authorList>
    </citation>
    <scope>NUCLEOTIDE SEQUENCE [LARGE SCALE GENOMIC DNA]</scope>
    <source>
        <strain evidence="3 4">TWA-58</strain>
    </source>
</reference>
<sequence length="402" mass="43360">MLPRRFIFLPVAAALALAPGLPAAEATAGAPGKYVLFMGSDLSVQQGKKFYPVEDVDGSEFVITVGGKPRFVRTRLQANHLKVQRELKLAPVSVQLDDLQGGPGYTPAADPRHKFNARSGAASGAAAAEGLADYNVKEITTTLEQVKNGAVQWKEREAQLETELSRQQGQLDVASHNLSSDYSSTPKMADALALELAEGNYDLVDVSFKISSPEPLDDPYMVVLVEFTPRGAKPGEISTLIHAKSLDPIGTEPKYVRIREGGLPVGFKYLRHEVHIFNRGREVATSESSKRVELSPDEARQYLLIEHLAANKGATLPPQPVSGSLSASVRRLLDADRLNRVCFARVAKDGQVIGIFADEGASLPLADETLTGAFARALFKPALANGRPMDGTVRVRLADLTL</sequence>
<dbReference type="OrthoDB" id="9821225at2"/>
<proteinExistence type="predicted"/>